<evidence type="ECO:0000313" key="2">
    <source>
        <dbReference type="Proteomes" id="UP000033497"/>
    </source>
</evidence>
<sequence>MDIKTSKIELVKLILNIESDTFIEKVTEFIKNEKADFWNELSAHEQAEIKKGIEQLNQGKRKSFKEVLTKIS</sequence>
<reference evidence="1 2" key="1">
    <citation type="submission" date="2014-10" db="EMBL/GenBank/DDBJ databases">
        <title>Genome sequencing of Vitellibacter vladivostokensis KMM 3516.</title>
        <authorList>
            <person name="Thevarajoo S."/>
            <person name="Selvaratnam C."/>
            <person name="Goh K.M."/>
            <person name="Chong C.S."/>
        </authorList>
    </citation>
    <scope>NUCLEOTIDE SEQUENCE [LARGE SCALE GENOMIC DNA]</scope>
    <source>
        <strain evidence="1 2">KMM 3516</strain>
    </source>
</reference>
<keyword evidence="2" id="KW-1185">Reference proteome</keyword>
<evidence type="ECO:0000313" key="1">
    <source>
        <dbReference type="EMBL" id="KJJ37373.1"/>
    </source>
</evidence>
<accession>A0ABR5DF34</accession>
<protein>
    <submittedName>
        <fullName evidence="1">Mannonate dehydratase</fullName>
    </submittedName>
</protein>
<name>A0ABR5DF34_9FLAO</name>
<dbReference type="EMBL" id="JSVU01000013">
    <property type="protein sequence ID" value="KJJ37373.1"/>
    <property type="molecule type" value="Genomic_DNA"/>
</dbReference>
<gene>
    <name evidence="1" type="ORF">MB09_14630</name>
</gene>
<organism evidence="1 2">
    <name type="scientific">Aequorivita vladivostokensis</name>
    <dbReference type="NCBI Taxonomy" id="171194"/>
    <lineage>
        <taxon>Bacteria</taxon>
        <taxon>Pseudomonadati</taxon>
        <taxon>Bacteroidota</taxon>
        <taxon>Flavobacteriia</taxon>
        <taxon>Flavobacteriales</taxon>
        <taxon>Flavobacteriaceae</taxon>
        <taxon>Aequorivita</taxon>
    </lineage>
</organism>
<proteinExistence type="predicted"/>
<dbReference type="Proteomes" id="UP000033497">
    <property type="component" value="Unassembled WGS sequence"/>
</dbReference>
<comment type="caution">
    <text evidence="1">The sequence shown here is derived from an EMBL/GenBank/DDBJ whole genome shotgun (WGS) entry which is preliminary data.</text>
</comment>